<organism evidence="1 2">
    <name type="scientific">Rhizopus microsporus</name>
    <dbReference type="NCBI Taxonomy" id="58291"/>
    <lineage>
        <taxon>Eukaryota</taxon>
        <taxon>Fungi</taxon>
        <taxon>Fungi incertae sedis</taxon>
        <taxon>Mucoromycota</taxon>
        <taxon>Mucoromycotina</taxon>
        <taxon>Mucoromycetes</taxon>
        <taxon>Mucorales</taxon>
        <taxon>Mucorineae</taxon>
        <taxon>Rhizopodaceae</taxon>
        <taxon>Rhizopus</taxon>
    </lineage>
</organism>
<sequence>LEFTKKWSKKYGSAFKMHLHGQWVTVVGADDAPEVFTHPSLSFLAGQVEVKFTP</sequence>
<dbReference type="Proteomes" id="UP000242381">
    <property type="component" value="Unassembled WGS sequence"/>
</dbReference>
<reference evidence="1 2" key="1">
    <citation type="journal article" date="2016" name="Proc. Natl. Acad. Sci. U.S.A.">
        <title>Lipid metabolic changes in an early divergent fungus govern the establishment of a mutualistic symbiosis with endobacteria.</title>
        <authorList>
            <person name="Lastovetsky O.A."/>
            <person name="Gaspar M.L."/>
            <person name="Mondo S.J."/>
            <person name="LaButti K.M."/>
            <person name="Sandor L."/>
            <person name="Grigoriev I.V."/>
            <person name="Henry S.A."/>
            <person name="Pawlowska T.E."/>
        </authorList>
    </citation>
    <scope>NUCLEOTIDE SEQUENCE [LARGE SCALE GENOMIC DNA]</scope>
    <source>
        <strain evidence="1 2">ATCC 11559</strain>
    </source>
</reference>
<dbReference type="OMA" id="AFKMHLH"/>
<accession>A0A1X0RUM1</accession>
<evidence type="ECO:0000313" key="2">
    <source>
        <dbReference type="Proteomes" id="UP000242381"/>
    </source>
</evidence>
<feature type="non-terminal residue" evidence="1">
    <location>
        <position position="1"/>
    </location>
</feature>
<evidence type="ECO:0000313" key="1">
    <source>
        <dbReference type="EMBL" id="ORE15752.1"/>
    </source>
</evidence>
<name>A0A1X0RUM1_RHIZD</name>
<dbReference type="VEuPathDB" id="FungiDB:BCV72DRAFT_69118"/>
<dbReference type="AlphaFoldDB" id="A0A1X0RUM1"/>
<proteinExistence type="predicted"/>
<dbReference type="EMBL" id="KV921411">
    <property type="protein sequence ID" value="ORE15752.1"/>
    <property type="molecule type" value="Genomic_DNA"/>
</dbReference>
<protein>
    <submittedName>
        <fullName evidence="1">Uncharacterized protein</fullName>
    </submittedName>
</protein>
<gene>
    <name evidence="1" type="ORF">BCV71DRAFT_184778</name>
</gene>